<feature type="binding site" evidence="8">
    <location>
        <position position="62"/>
    </location>
    <ligand>
        <name>Mg(2+)</name>
        <dbReference type="ChEBI" id="CHEBI:18420"/>
    </ligand>
</feature>
<protein>
    <submittedName>
        <fullName evidence="10">Hydrogenase large subunit</fullName>
    </submittedName>
</protein>
<dbReference type="SUPFAM" id="SSF56762">
    <property type="entry name" value="HydB/Nqo4-like"/>
    <property type="match status" value="1"/>
</dbReference>
<comment type="subunit">
    <text evidence="4">Heterodimer of a large and a small subunit.</text>
</comment>
<feature type="binding site" evidence="8">
    <location>
        <position position="43"/>
    </location>
    <ligand>
        <name>Mg(2+)</name>
        <dbReference type="ChEBI" id="CHEBI:18420"/>
    </ligand>
</feature>
<dbReference type="PROSITE" id="PS00507">
    <property type="entry name" value="NI_HGENASE_L_1"/>
    <property type="match status" value="1"/>
</dbReference>
<evidence type="ECO:0000256" key="3">
    <source>
        <dbReference type="ARBA" id="ARBA00009292"/>
    </source>
</evidence>
<dbReference type="RefSeq" id="WP_075443582.1">
    <property type="nucleotide sequence ID" value="NZ_FOQK01000012.1"/>
</dbReference>
<sequence length="637" mass="70313">MKHVVVDPVTRIEGHLRVEVQVDEATGKVTDALSSGTAWRGLELVMKDRDPRDAWAYIQRICGVCTTAHALGAVRAVEDALGITIPKNANYIRNIMAATLTVQDHIVHFYHLHALDWVSPVEALAADDIATANLQNTLLKDYTLPFRAPGTSVTEAYEHDFPAATPQYFKQIKEKVKAIVESGQLGIFSANWWDHPDYKLLPPEVHLLAVAHYLEMLDKQRELVTPHVIFGGKNPHPHYVVGGMPCSISMEDGNAPVNTARLDIVDRAINMGRSLVNNYYLPDLLAIGSAYVKAGRVDGGGMAKTCVLGYGAYPEEPFSGTKNGAFFKNLLIRCNGVVEDFGKGLAGCKVTEVNGEDFANRKVFTESVDHSWYEYPAKSEDALNPWDGVTSPKYTGPKEGSATEWKALNETGKYSWLKTPKWNGKLCEVGPLARYIIIYVKAKKGLLGELTWAEKMMMDQIDAVSKVLGLAPEVWLPTMVGRTAARALDCQLAAEINKYFFDKLIANIKSGDTKVASNEKWDPSTWPKECEGVGIYEAPRGALSHYIAIKDGKTDNYQCIVPTTWSACPRDDKAGHGAYEMAMMDTQVKVPDKPLEIVKVVRSFDPCMACATHMFNAKGEKINVITTDPYSGTHVEK</sequence>
<evidence type="ECO:0000256" key="7">
    <source>
        <dbReference type="ARBA" id="ARBA00023002"/>
    </source>
</evidence>
<keyword evidence="5 8" id="KW-0533">Nickel</keyword>
<evidence type="ECO:0000256" key="8">
    <source>
        <dbReference type="PIRSR" id="PIRSR601501-1"/>
    </source>
</evidence>
<keyword evidence="8" id="KW-0408">Iron</keyword>
<dbReference type="AlphaFoldDB" id="A0A1I3EXQ6"/>
<feature type="binding site" evidence="8">
    <location>
        <position position="65"/>
    </location>
    <ligand>
        <name>Fe cation</name>
        <dbReference type="ChEBI" id="CHEBI:24875"/>
    </ligand>
</feature>
<evidence type="ECO:0000256" key="9">
    <source>
        <dbReference type="RuleBase" id="RU003896"/>
    </source>
</evidence>
<reference evidence="10 11" key="1">
    <citation type="submission" date="2016-10" db="EMBL/GenBank/DDBJ databases">
        <authorList>
            <person name="de Groot N.N."/>
        </authorList>
    </citation>
    <scope>NUCLEOTIDE SEQUENCE [LARGE SCALE GENOMIC DNA]</scope>
    <source>
        <strain evidence="10 11">Z108</strain>
    </source>
</reference>
<comment type="similarity">
    <text evidence="3 9">Belongs to the [NiFe]/[NiFeSe] hydrogenase large subunit family.</text>
</comment>
<dbReference type="EMBL" id="FOQK01000012">
    <property type="protein sequence ID" value="SFI03728.1"/>
    <property type="molecule type" value="Genomic_DNA"/>
</dbReference>
<dbReference type="InterPro" id="IPR029014">
    <property type="entry name" value="NiFe-Hase_large"/>
</dbReference>
<evidence type="ECO:0000256" key="5">
    <source>
        <dbReference type="ARBA" id="ARBA00022596"/>
    </source>
</evidence>
<dbReference type="InterPro" id="IPR001501">
    <property type="entry name" value="Ni-dep_hyd_lsu"/>
</dbReference>
<keyword evidence="8" id="KW-0460">Magnesium</keyword>
<accession>A0A1I3EXQ6</accession>
<evidence type="ECO:0000256" key="6">
    <source>
        <dbReference type="ARBA" id="ARBA00022723"/>
    </source>
</evidence>
<comment type="cofactor">
    <cofactor evidence="8">
        <name>Fe cation</name>
        <dbReference type="ChEBI" id="CHEBI:24875"/>
    </cofactor>
</comment>
<dbReference type="PANTHER" id="PTHR42958:SF2">
    <property type="entry name" value="UPTAKE HYDROGENASE LARGE SUBUNIT"/>
    <property type="match status" value="1"/>
</dbReference>
<keyword evidence="6 8" id="KW-0479">Metal-binding</keyword>
<evidence type="ECO:0000256" key="4">
    <source>
        <dbReference type="ARBA" id="ARBA00011771"/>
    </source>
</evidence>
<dbReference type="PANTHER" id="PTHR42958">
    <property type="entry name" value="HYDROGENASE-2 LARGE CHAIN"/>
    <property type="match status" value="1"/>
</dbReference>
<dbReference type="Proteomes" id="UP000183639">
    <property type="component" value="Unassembled WGS sequence"/>
</dbReference>
<dbReference type="OrthoDB" id="9761717at2"/>
<dbReference type="FunFam" id="1.10.645.10:FF:000002">
    <property type="entry name" value="Hydrogenase 2 large subunit"/>
    <property type="match status" value="1"/>
</dbReference>
<comment type="subcellular location">
    <subcellularLocation>
        <location evidence="2">Cell envelope</location>
    </subcellularLocation>
</comment>
<evidence type="ECO:0000313" key="10">
    <source>
        <dbReference type="EMBL" id="SFI03728.1"/>
    </source>
</evidence>
<proteinExistence type="inferred from homology"/>
<evidence type="ECO:0000256" key="1">
    <source>
        <dbReference type="ARBA" id="ARBA00001967"/>
    </source>
</evidence>
<dbReference type="PROSITE" id="PS00508">
    <property type="entry name" value="NI_HGENASE_L_2"/>
    <property type="match status" value="1"/>
</dbReference>
<gene>
    <name evidence="10" type="ORF">SAMN04487861_11213</name>
</gene>
<feature type="binding site" evidence="8">
    <location>
        <position position="607"/>
    </location>
    <ligand>
        <name>Ni(2+)</name>
        <dbReference type="ChEBI" id="CHEBI:49786"/>
    </ligand>
</feature>
<dbReference type="GO" id="GO:0016151">
    <property type="term" value="F:nickel cation binding"/>
    <property type="evidence" value="ECO:0007669"/>
    <property type="project" value="InterPro"/>
</dbReference>
<comment type="cofactor">
    <cofactor evidence="1 8">
        <name>Ni(2+)</name>
        <dbReference type="ChEBI" id="CHEBI:49786"/>
    </cofactor>
</comment>
<dbReference type="GO" id="GO:0030313">
    <property type="term" value="C:cell envelope"/>
    <property type="evidence" value="ECO:0007669"/>
    <property type="project" value="UniProtKB-SubCell"/>
</dbReference>
<feature type="binding site" evidence="8">
    <location>
        <position position="610"/>
    </location>
    <ligand>
        <name>Fe cation</name>
        <dbReference type="ChEBI" id="CHEBI:24875"/>
    </ligand>
</feature>
<organism evidence="10 11">
    <name type="scientific">Selenomonas ruminantium</name>
    <dbReference type="NCBI Taxonomy" id="971"/>
    <lineage>
        <taxon>Bacteria</taxon>
        <taxon>Bacillati</taxon>
        <taxon>Bacillota</taxon>
        <taxon>Negativicutes</taxon>
        <taxon>Selenomonadales</taxon>
        <taxon>Selenomonadaceae</taxon>
        <taxon>Selenomonas</taxon>
    </lineage>
</organism>
<name>A0A1I3EXQ6_SELRU</name>
<dbReference type="InterPro" id="IPR018194">
    <property type="entry name" value="Ni-dep_hyd_lsu_Ni_BS"/>
</dbReference>
<keyword evidence="7 9" id="KW-0560">Oxidoreductase</keyword>
<dbReference type="Gene3D" id="1.10.645.10">
    <property type="entry name" value="Cytochrome-c3 Hydrogenase, chain B"/>
    <property type="match status" value="1"/>
</dbReference>
<dbReference type="InterPro" id="IPR050867">
    <property type="entry name" value="NiFe/NiFeSe_hydrgnase_LSU"/>
</dbReference>
<dbReference type="Pfam" id="PF00374">
    <property type="entry name" value="NiFeSe_Hases"/>
    <property type="match status" value="1"/>
</dbReference>
<dbReference type="GO" id="GO:0008901">
    <property type="term" value="F:ferredoxin hydrogenase activity"/>
    <property type="evidence" value="ECO:0007669"/>
    <property type="project" value="InterPro"/>
</dbReference>
<feature type="binding site" evidence="8">
    <location>
        <position position="613"/>
    </location>
    <ligand>
        <name>Mg(2+)</name>
        <dbReference type="ChEBI" id="CHEBI:18420"/>
    </ligand>
</feature>
<evidence type="ECO:0000256" key="2">
    <source>
        <dbReference type="ARBA" id="ARBA00004196"/>
    </source>
</evidence>
<feature type="binding site" evidence="8">
    <location>
        <position position="65"/>
    </location>
    <ligand>
        <name>Ni(2+)</name>
        <dbReference type="ChEBI" id="CHEBI:49786"/>
    </ligand>
</feature>
<evidence type="ECO:0000313" key="11">
    <source>
        <dbReference type="Proteomes" id="UP000183639"/>
    </source>
</evidence>